<proteinExistence type="inferred from homology"/>
<dbReference type="Pfam" id="PF01156">
    <property type="entry name" value="IU_nuc_hydro"/>
    <property type="match status" value="1"/>
</dbReference>
<evidence type="ECO:0000256" key="1">
    <source>
        <dbReference type="ARBA" id="ARBA00009176"/>
    </source>
</evidence>
<reference evidence="5 6" key="1">
    <citation type="journal article" date="2012" name="G3 (Bethesda)">
        <title>Pichia sorbitophila, an interspecies yeast hybrid reveals early steps of genome resolution following polyploidization.</title>
        <authorList>
            <person name="Leh Louis V."/>
            <person name="Despons L."/>
            <person name="Friedrich A."/>
            <person name="Martin T."/>
            <person name="Durrens P."/>
            <person name="Casaregola S."/>
            <person name="Neuveglise C."/>
            <person name="Fairhead C."/>
            <person name="Marck C."/>
            <person name="Cruz J.A."/>
            <person name="Straub M.L."/>
            <person name="Kugler V."/>
            <person name="Sacerdot C."/>
            <person name="Uzunov Z."/>
            <person name="Thierry A."/>
            <person name="Weiss S."/>
            <person name="Bleykasten C."/>
            <person name="De Montigny J."/>
            <person name="Jacques N."/>
            <person name="Jung P."/>
            <person name="Lemaire M."/>
            <person name="Mallet S."/>
            <person name="Morel G."/>
            <person name="Richard G.F."/>
            <person name="Sarkar A."/>
            <person name="Savel G."/>
            <person name="Schacherer J."/>
            <person name="Seret M.L."/>
            <person name="Talla E."/>
            <person name="Samson G."/>
            <person name="Jubin C."/>
            <person name="Poulain J."/>
            <person name="Vacherie B."/>
            <person name="Barbe V."/>
            <person name="Pelletier E."/>
            <person name="Sherman D.J."/>
            <person name="Westhof E."/>
            <person name="Weissenbach J."/>
            <person name="Baret P.V."/>
            <person name="Wincker P."/>
            <person name="Gaillardin C."/>
            <person name="Dujon B."/>
            <person name="Souciet J.L."/>
        </authorList>
    </citation>
    <scope>NUCLEOTIDE SEQUENCE [LARGE SCALE GENOMIC DNA]</scope>
    <source>
        <strain evidence="6">ATCC MYA-4447 / BCRC 22081 / CBS 7064 / NBRC 10061 / NRRL Y-12695</strain>
    </source>
</reference>
<dbReference type="PANTHER" id="PTHR12304">
    <property type="entry name" value="INOSINE-URIDINE PREFERRING NUCLEOSIDE HYDROLASE"/>
    <property type="match status" value="1"/>
</dbReference>
<dbReference type="PANTHER" id="PTHR12304:SF4">
    <property type="entry name" value="URIDINE NUCLEOSIDASE"/>
    <property type="match status" value="1"/>
</dbReference>
<dbReference type="EMBL" id="FO082047">
    <property type="protein sequence ID" value="CCE85601.1"/>
    <property type="molecule type" value="Genomic_DNA"/>
</dbReference>
<dbReference type="CDD" id="cd02651">
    <property type="entry name" value="nuc_hydro_IU_UC_XIUA"/>
    <property type="match status" value="1"/>
</dbReference>
<evidence type="ECO:0000313" key="5">
    <source>
        <dbReference type="EMBL" id="CCE85601.1"/>
    </source>
</evidence>
<dbReference type="InterPro" id="IPR001910">
    <property type="entry name" value="Inosine/uridine_hydrolase_dom"/>
</dbReference>
<feature type="domain" description="Inosine/uridine-preferring nucleoside hydrolase" evidence="4">
    <location>
        <begin position="9"/>
        <end position="323"/>
    </location>
</feature>
<evidence type="ECO:0000256" key="3">
    <source>
        <dbReference type="ARBA" id="ARBA00023295"/>
    </source>
</evidence>
<dbReference type="eggNOG" id="KOG2938">
    <property type="taxonomic scope" value="Eukaryota"/>
</dbReference>
<dbReference type="InterPro" id="IPR023186">
    <property type="entry name" value="IUNH"/>
</dbReference>
<keyword evidence="3" id="KW-0326">Glycosidase</keyword>
<dbReference type="GO" id="GO:0006152">
    <property type="term" value="P:purine nucleoside catabolic process"/>
    <property type="evidence" value="ECO:0007669"/>
    <property type="project" value="TreeGrafter"/>
</dbReference>
<dbReference type="GO" id="GO:0008477">
    <property type="term" value="F:purine nucleosidase activity"/>
    <property type="evidence" value="ECO:0007669"/>
    <property type="project" value="TreeGrafter"/>
</dbReference>
<dbReference type="Proteomes" id="UP000005222">
    <property type="component" value="Chromosome M"/>
</dbReference>
<dbReference type="STRING" id="559304.G8Y4I3"/>
<dbReference type="GO" id="GO:0005829">
    <property type="term" value="C:cytosol"/>
    <property type="evidence" value="ECO:0007669"/>
    <property type="project" value="TreeGrafter"/>
</dbReference>
<organism evidence="5 6">
    <name type="scientific">Pichia sorbitophila (strain ATCC MYA-4447 / BCRC 22081 / CBS 7064 / NBRC 10061 / NRRL Y-12695)</name>
    <name type="common">Hybrid yeast</name>
    <dbReference type="NCBI Taxonomy" id="559304"/>
    <lineage>
        <taxon>Eukaryota</taxon>
        <taxon>Fungi</taxon>
        <taxon>Dikarya</taxon>
        <taxon>Ascomycota</taxon>
        <taxon>Saccharomycotina</taxon>
        <taxon>Pichiomycetes</taxon>
        <taxon>Debaryomycetaceae</taxon>
        <taxon>Millerozyma</taxon>
    </lineage>
</organism>
<dbReference type="AlphaFoldDB" id="G8Y4I3"/>
<gene>
    <name evidence="5" type="primary">Piso0_005215</name>
    <name evidence="5" type="ORF">GNLVRS01_PISO0M09978g</name>
</gene>
<keyword evidence="2" id="KW-0378">Hydrolase</keyword>
<dbReference type="Gene3D" id="3.90.245.10">
    <property type="entry name" value="Ribonucleoside hydrolase-like"/>
    <property type="match status" value="1"/>
</dbReference>
<evidence type="ECO:0000313" key="6">
    <source>
        <dbReference type="Proteomes" id="UP000005222"/>
    </source>
</evidence>
<dbReference type="SUPFAM" id="SSF53590">
    <property type="entry name" value="Nucleoside hydrolase"/>
    <property type="match status" value="1"/>
</dbReference>
<dbReference type="InterPro" id="IPR036452">
    <property type="entry name" value="Ribo_hydro-like"/>
</dbReference>
<dbReference type="FunCoup" id="G8Y4I3">
    <property type="interactions" value="309"/>
</dbReference>
<keyword evidence="6" id="KW-1185">Reference proteome</keyword>
<protein>
    <submittedName>
        <fullName evidence="5">Piso0_005215 protein</fullName>
    </submittedName>
</protein>
<accession>G8Y4I3</accession>
<dbReference type="OMA" id="WVGVETK"/>
<evidence type="ECO:0000256" key="2">
    <source>
        <dbReference type="ARBA" id="ARBA00022801"/>
    </source>
</evidence>
<dbReference type="HOGENOM" id="CLU_036838_2_0_1"/>
<name>G8Y4I3_PICSO</name>
<dbReference type="InParanoid" id="G8Y4I3"/>
<dbReference type="OrthoDB" id="432381at2759"/>
<comment type="similarity">
    <text evidence="1">Belongs to the IUNH family.</text>
</comment>
<evidence type="ECO:0000259" key="4">
    <source>
        <dbReference type="Pfam" id="PF01156"/>
    </source>
</evidence>
<sequence>MGSDEQIPVWLDCDPGNDDAFAILLAAFHPKFKLVGISTVYGNAPLSDTAHNTLALLEVFGVQQDEIKVYAGSERPLAKEPRFATMMHGSSGIGGADLPTTTSLRISTDQTYLDAMRTAILQHAGKICVVCTGCLTNFALLVQKYPEVKDKIRYISAMGGAFGLGNITPTAEYNIYCDPAAASIVLNDDKFSGKIVLAPLNITHKAIATSEIRNKVYDESNPAKNSMLRRKFFSILMYFAENYRIHRNMVEGPPLHDPLAMFCLIPIIYEEEGIANDINFKYIRSAVDITLSGEREGETKLSKDPTSCEILIGDSINTAIFWQYILEALDNADRYSKTK</sequence>